<evidence type="ECO:0000256" key="1">
    <source>
        <dbReference type="ARBA" id="ARBA00023125"/>
    </source>
</evidence>
<dbReference type="Gene3D" id="1.10.1660.10">
    <property type="match status" value="1"/>
</dbReference>
<dbReference type="SUPFAM" id="SSF46955">
    <property type="entry name" value="Putative DNA-binding domain"/>
    <property type="match status" value="1"/>
</dbReference>
<dbReference type="PANTHER" id="PTHR30204:SF98">
    <property type="entry name" value="HTH-TYPE TRANSCRIPTIONAL REGULATOR ADHR"/>
    <property type="match status" value="1"/>
</dbReference>
<keyword evidence="4" id="KW-1185">Reference proteome</keyword>
<dbReference type="PROSITE" id="PS00552">
    <property type="entry name" value="HTH_MERR_1"/>
    <property type="match status" value="1"/>
</dbReference>
<evidence type="ECO:0000313" key="4">
    <source>
        <dbReference type="Proteomes" id="UP000564644"/>
    </source>
</evidence>
<gene>
    <name evidence="3" type="ORF">H7C18_00750</name>
</gene>
<evidence type="ECO:0000313" key="3">
    <source>
        <dbReference type="EMBL" id="MBB6729423.1"/>
    </source>
</evidence>
<dbReference type="EMBL" id="JACJVO010000001">
    <property type="protein sequence ID" value="MBB6729423.1"/>
    <property type="molecule type" value="Genomic_DNA"/>
</dbReference>
<evidence type="ECO:0000259" key="2">
    <source>
        <dbReference type="PROSITE" id="PS50937"/>
    </source>
</evidence>
<protein>
    <submittedName>
        <fullName evidence="3">MerR family transcriptional regulator</fullName>
    </submittedName>
</protein>
<dbReference type="PROSITE" id="PS50937">
    <property type="entry name" value="HTH_MERR_2"/>
    <property type="match status" value="1"/>
</dbReference>
<proteinExistence type="predicted"/>
<dbReference type="GO" id="GO:0003700">
    <property type="term" value="F:DNA-binding transcription factor activity"/>
    <property type="evidence" value="ECO:0007669"/>
    <property type="project" value="InterPro"/>
</dbReference>
<dbReference type="SMART" id="SM00422">
    <property type="entry name" value="HTH_MERR"/>
    <property type="match status" value="1"/>
</dbReference>
<accession>A0A7X0SKH6</accession>
<dbReference type="Pfam" id="PF13411">
    <property type="entry name" value="MerR_1"/>
    <property type="match status" value="1"/>
</dbReference>
<name>A0A7X0SKH6_9BACL</name>
<dbReference type="PANTHER" id="PTHR30204">
    <property type="entry name" value="REDOX-CYCLING DRUG-SENSING TRANSCRIPTIONAL ACTIVATOR SOXR"/>
    <property type="match status" value="1"/>
</dbReference>
<dbReference type="AlphaFoldDB" id="A0A7X0SKH6"/>
<dbReference type="CDD" id="cd01109">
    <property type="entry name" value="HTH_YyaN"/>
    <property type="match status" value="1"/>
</dbReference>
<feature type="domain" description="HTH merR-type" evidence="2">
    <location>
        <begin position="22"/>
        <end position="91"/>
    </location>
</feature>
<dbReference type="InterPro" id="IPR009061">
    <property type="entry name" value="DNA-bd_dom_put_sf"/>
</dbReference>
<dbReference type="GO" id="GO:0003677">
    <property type="term" value="F:DNA binding"/>
    <property type="evidence" value="ECO:0007669"/>
    <property type="project" value="UniProtKB-KW"/>
</dbReference>
<sequence>MYPIFSQDRGGSQLYRVDPNRAYTIAEIAEQTGLSPDTLRYYEKIGLIRPPERGYSGQREYSAIDLGKIVFVTYLRNTRMPLKKIQEYIAAYNEQDEEKCYALLDEHRVSVEAEIAEWTATLELLKYKLEHFQEVKDGRLSKGELQHESE</sequence>
<dbReference type="InterPro" id="IPR000551">
    <property type="entry name" value="MerR-type_HTH_dom"/>
</dbReference>
<dbReference type="InterPro" id="IPR047057">
    <property type="entry name" value="MerR_fam"/>
</dbReference>
<dbReference type="PRINTS" id="PR00040">
    <property type="entry name" value="HTHMERR"/>
</dbReference>
<reference evidence="3 4" key="1">
    <citation type="submission" date="2020-08" db="EMBL/GenBank/DDBJ databases">
        <title>Cohnella phylogeny.</title>
        <authorList>
            <person name="Dunlap C."/>
        </authorList>
    </citation>
    <scope>NUCLEOTIDE SEQUENCE [LARGE SCALE GENOMIC DNA]</scope>
    <source>
        <strain evidence="3 4">CBP 2801</strain>
    </source>
</reference>
<comment type="caution">
    <text evidence="3">The sequence shown here is derived from an EMBL/GenBank/DDBJ whole genome shotgun (WGS) entry which is preliminary data.</text>
</comment>
<keyword evidence="1" id="KW-0238">DNA-binding</keyword>
<dbReference type="Proteomes" id="UP000564644">
    <property type="component" value="Unassembled WGS sequence"/>
</dbReference>
<organism evidence="3 4">
    <name type="scientific">Cohnella zeiphila</name>
    <dbReference type="NCBI Taxonomy" id="2761120"/>
    <lineage>
        <taxon>Bacteria</taxon>
        <taxon>Bacillati</taxon>
        <taxon>Bacillota</taxon>
        <taxon>Bacilli</taxon>
        <taxon>Bacillales</taxon>
        <taxon>Paenibacillaceae</taxon>
        <taxon>Cohnella</taxon>
    </lineage>
</organism>